<dbReference type="RefSeq" id="WP_134492981.1">
    <property type="nucleotide sequence ID" value="NZ_SOEZ01000078.1"/>
</dbReference>
<keyword evidence="3" id="KW-0238">DNA-binding</keyword>
<feature type="domain" description="RNA polymerase sigma-70 region 4" evidence="6">
    <location>
        <begin position="168"/>
        <end position="216"/>
    </location>
</feature>
<comment type="caution">
    <text evidence="7">The sequence shown here is derived from an EMBL/GenBank/DDBJ whole genome shotgun (WGS) entry which is preliminary data.</text>
</comment>
<protein>
    <submittedName>
        <fullName evidence="7">Sigma-70 family RNA polymerase sigma factor</fullName>
    </submittedName>
</protein>
<keyword evidence="1" id="KW-0805">Transcription regulation</keyword>
<evidence type="ECO:0000256" key="3">
    <source>
        <dbReference type="ARBA" id="ARBA00023125"/>
    </source>
</evidence>
<evidence type="ECO:0000313" key="7">
    <source>
        <dbReference type="EMBL" id="TFB46788.1"/>
    </source>
</evidence>
<keyword evidence="8" id="KW-1185">Reference proteome</keyword>
<dbReference type="Gene3D" id="1.20.140.160">
    <property type="match status" value="1"/>
</dbReference>
<proteinExistence type="predicted"/>
<keyword evidence="4" id="KW-0804">Transcription</keyword>
<sequence length="287" mass="30637">MNRAERNKLVVENLPLVGYLVSEVWAKARHLSRDDLASAGALALITSADAFNPDLGVPFGAFARRRIIGAFADDMRSSDWATRSARRRIKETVAVQETLAAALGRTATVDEIAAALGVDRETAAAGLADASRTLSTLDDTTAEFLVADTALPEESLLSEERLAYLRAAIAALPENMRLVVQQIYFDDRPVKDIAAELGITHSAVSQQRAEAIRLLRDGLGTHYSDDSDTAYVPESRVAPARRSAYLARLADHAMIGIASLAHDRVPAAIAAISAAGVPAKELSAHNG</sequence>
<evidence type="ECO:0000259" key="6">
    <source>
        <dbReference type="Pfam" id="PF04545"/>
    </source>
</evidence>
<organism evidence="7 8">
    <name type="scientific">Cryobacterium tagatosivorans</name>
    <dbReference type="NCBI Taxonomy" id="1259199"/>
    <lineage>
        <taxon>Bacteria</taxon>
        <taxon>Bacillati</taxon>
        <taxon>Actinomycetota</taxon>
        <taxon>Actinomycetes</taxon>
        <taxon>Micrococcales</taxon>
        <taxon>Microbacteriaceae</taxon>
        <taxon>Cryobacterium</taxon>
    </lineage>
</organism>
<evidence type="ECO:0000256" key="1">
    <source>
        <dbReference type="ARBA" id="ARBA00023015"/>
    </source>
</evidence>
<dbReference type="Proteomes" id="UP000297866">
    <property type="component" value="Unassembled WGS sequence"/>
</dbReference>
<dbReference type="Pfam" id="PF04542">
    <property type="entry name" value="Sigma70_r2"/>
    <property type="match status" value="1"/>
</dbReference>
<dbReference type="EMBL" id="SOEZ01000078">
    <property type="protein sequence ID" value="TFB46788.1"/>
    <property type="molecule type" value="Genomic_DNA"/>
</dbReference>
<dbReference type="InterPro" id="IPR007630">
    <property type="entry name" value="RNA_pol_sigma70_r4"/>
</dbReference>
<evidence type="ECO:0000256" key="4">
    <source>
        <dbReference type="ARBA" id="ARBA00023163"/>
    </source>
</evidence>
<dbReference type="Gene3D" id="1.10.1740.10">
    <property type="match status" value="1"/>
</dbReference>
<dbReference type="GO" id="GO:0003677">
    <property type="term" value="F:DNA binding"/>
    <property type="evidence" value="ECO:0007669"/>
    <property type="project" value="UniProtKB-KW"/>
</dbReference>
<accession>A0A4R8UD46</accession>
<dbReference type="CDD" id="cd06171">
    <property type="entry name" value="Sigma70_r4"/>
    <property type="match status" value="1"/>
</dbReference>
<feature type="domain" description="RNA polymerase sigma-70 region 2" evidence="5">
    <location>
        <begin position="9"/>
        <end position="80"/>
    </location>
</feature>
<keyword evidence="2" id="KW-0731">Sigma factor</keyword>
<gene>
    <name evidence="7" type="ORF">E3O23_16680</name>
</gene>
<reference evidence="7 8" key="1">
    <citation type="submission" date="2019-03" db="EMBL/GenBank/DDBJ databases">
        <title>Genomics of glacier-inhabiting Cryobacterium strains.</title>
        <authorList>
            <person name="Liu Q."/>
            <person name="Xin Y.-H."/>
        </authorList>
    </citation>
    <scope>NUCLEOTIDE SEQUENCE [LARGE SCALE GENOMIC DNA]</scope>
    <source>
        <strain evidence="7 8">Sr47</strain>
    </source>
</reference>
<dbReference type="GO" id="GO:0006352">
    <property type="term" value="P:DNA-templated transcription initiation"/>
    <property type="evidence" value="ECO:0007669"/>
    <property type="project" value="InterPro"/>
</dbReference>
<dbReference type="AlphaFoldDB" id="A0A4R8UD46"/>
<dbReference type="SUPFAM" id="SSF88659">
    <property type="entry name" value="Sigma3 and sigma4 domains of RNA polymerase sigma factors"/>
    <property type="match status" value="2"/>
</dbReference>
<dbReference type="PANTHER" id="PTHR30385">
    <property type="entry name" value="SIGMA FACTOR F FLAGELLAR"/>
    <property type="match status" value="1"/>
</dbReference>
<evidence type="ECO:0000259" key="5">
    <source>
        <dbReference type="Pfam" id="PF04542"/>
    </source>
</evidence>
<name>A0A4R8UD46_9MICO</name>
<dbReference type="SUPFAM" id="SSF88946">
    <property type="entry name" value="Sigma2 domain of RNA polymerase sigma factors"/>
    <property type="match status" value="1"/>
</dbReference>
<evidence type="ECO:0000256" key="2">
    <source>
        <dbReference type="ARBA" id="ARBA00023082"/>
    </source>
</evidence>
<dbReference type="GO" id="GO:0016987">
    <property type="term" value="F:sigma factor activity"/>
    <property type="evidence" value="ECO:0007669"/>
    <property type="project" value="UniProtKB-KW"/>
</dbReference>
<dbReference type="Pfam" id="PF04545">
    <property type="entry name" value="Sigma70_r4"/>
    <property type="match status" value="1"/>
</dbReference>
<dbReference type="InterPro" id="IPR014284">
    <property type="entry name" value="RNA_pol_sigma-70_dom"/>
</dbReference>
<dbReference type="InterPro" id="IPR007627">
    <property type="entry name" value="RNA_pol_sigma70_r2"/>
</dbReference>
<dbReference type="InterPro" id="IPR013324">
    <property type="entry name" value="RNA_pol_sigma_r3/r4-like"/>
</dbReference>
<dbReference type="OrthoDB" id="9799825at2"/>
<dbReference type="NCBIfam" id="TIGR02937">
    <property type="entry name" value="sigma70-ECF"/>
    <property type="match status" value="1"/>
</dbReference>
<evidence type="ECO:0000313" key="8">
    <source>
        <dbReference type="Proteomes" id="UP000297866"/>
    </source>
</evidence>
<dbReference type="InterPro" id="IPR013325">
    <property type="entry name" value="RNA_pol_sigma_r2"/>
</dbReference>